<dbReference type="CDD" id="cd00085">
    <property type="entry name" value="HNHc"/>
    <property type="match status" value="1"/>
</dbReference>
<feature type="domain" description="HNH nuclease" evidence="1">
    <location>
        <begin position="25"/>
        <end position="75"/>
    </location>
</feature>
<dbReference type="Pfam" id="PF01844">
    <property type="entry name" value="HNH"/>
    <property type="match status" value="1"/>
</dbReference>
<evidence type="ECO:0000259" key="1">
    <source>
        <dbReference type="SMART" id="SM00507"/>
    </source>
</evidence>
<keyword evidence="2" id="KW-0255">Endonuclease</keyword>
<proteinExistence type="predicted"/>
<keyword evidence="2" id="KW-0540">Nuclease</keyword>
<keyword evidence="2" id="KW-0378">Hydrolase</keyword>
<dbReference type="InterPro" id="IPR003615">
    <property type="entry name" value="HNH_nuc"/>
</dbReference>
<dbReference type="GO" id="GO:0008270">
    <property type="term" value="F:zinc ion binding"/>
    <property type="evidence" value="ECO:0007669"/>
    <property type="project" value="InterPro"/>
</dbReference>
<name>A0A858MT07_9CAUD</name>
<sequence length="154" mass="17888">MDSITDTQYSRFPRGYVYTDGRHYKIYRSIVDKAVSENRNKNGEIYFESHHIVPKSYDGDNSKENLVLLTAREHYICHLLLTRMFSNITMRKKMTRALAYFRSRGNSASRSFALARTIQSRGMRGNKIGIGYKQSQEHIDKRVASLKKTLASKK</sequence>
<dbReference type="GO" id="GO:0004519">
    <property type="term" value="F:endonuclease activity"/>
    <property type="evidence" value="ECO:0007669"/>
    <property type="project" value="UniProtKB-KW"/>
</dbReference>
<dbReference type="SMART" id="SM00507">
    <property type="entry name" value="HNHc"/>
    <property type="match status" value="1"/>
</dbReference>
<reference evidence="2 3" key="1">
    <citation type="submission" date="2020-03" db="EMBL/GenBank/DDBJ databases">
        <authorList>
            <person name="Holtappels D."/>
            <person name="Bomans J.P.J."/>
            <person name="Lavigne R."/>
            <person name="Wagemans J."/>
        </authorList>
    </citation>
    <scope>NUCLEOTIDE SEQUENCE [LARGE SCALE GENOMIC DNA]</scope>
    <source>
        <strain evidence="2 3">OLIVR5</strain>
    </source>
</reference>
<gene>
    <name evidence="2" type="ORF">Ab1vBOLIVR5_gp256</name>
</gene>
<organism evidence="2 3">
    <name type="scientific">Agrobacterium phage OLIVR5</name>
    <dbReference type="NCBI Taxonomy" id="2723773"/>
    <lineage>
        <taxon>Viruses</taxon>
        <taxon>Duplodnaviria</taxon>
        <taxon>Heunggongvirae</taxon>
        <taxon>Uroviricota</taxon>
        <taxon>Caudoviricetes</taxon>
        <taxon>Pootjesviridae</taxon>
        <taxon>Heverleevirus</taxon>
        <taxon>Heverleevirus OLIVR5</taxon>
    </lineage>
</organism>
<evidence type="ECO:0000313" key="2">
    <source>
        <dbReference type="EMBL" id="QIW87904.1"/>
    </source>
</evidence>
<dbReference type="InterPro" id="IPR002711">
    <property type="entry name" value="HNH"/>
</dbReference>
<dbReference type="EMBL" id="MT234342">
    <property type="protein sequence ID" value="QIW87904.1"/>
    <property type="molecule type" value="Genomic_DNA"/>
</dbReference>
<accession>A0A858MT07</accession>
<dbReference type="GO" id="GO:0003676">
    <property type="term" value="F:nucleic acid binding"/>
    <property type="evidence" value="ECO:0007669"/>
    <property type="project" value="InterPro"/>
</dbReference>
<dbReference type="Proteomes" id="UP000671873">
    <property type="component" value="Segment"/>
</dbReference>
<protein>
    <submittedName>
        <fullName evidence="2">Homing endonuclease</fullName>
    </submittedName>
</protein>
<evidence type="ECO:0000313" key="3">
    <source>
        <dbReference type="Proteomes" id="UP000671873"/>
    </source>
</evidence>
<keyword evidence="3" id="KW-1185">Reference proteome</keyword>